<dbReference type="Proteomes" id="UP000578819">
    <property type="component" value="Unassembled WGS sequence"/>
</dbReference>
<evidence type="ECO:0000313" key="9">
    <source>
        <dbReference type="Proteomes" id="UP000578819"/>
    </source>
</evidence>
<keyword evidence="9" id="KW-1185">Reference proteome</keyword>
<dbReference type="InterPro" id="IPR050553">
    <property type="entry name" value="Thioredoxin_ResA/DsbE_sf"/>
</dbReference>
<name>A0A7W7SNA8_9ACTN</name>
<keyword evidence="5" id="KW-0676">Redox-active center</keyword>
<dbReference type="EMBL" id="JACHJW010000001">
    <property type="protein sequence ID" value="MBB4957924.1"/>
    <property type="molecule type" value="Genomic_DNA"/>
</dbReference>
<evidence type="ECO:0000256" key="1">
    <source>
        <dbReference type="ARBA" id="ARBA00004196"/>
    </source>
</evidence>
<keyword evidence="4" id="KW-1015">Disulfide bond</keyword>
<keyword evidence="6" id="KW-1133">Transmembrane helix</keyword>
<dbReference type="GO" id="GO:0017004">
    <property type="term" value="P:cytochrome complex assembly"/>
    <property type="evidence" value="ECO:0007669"/>
    <property type="project" value="UniProtKB-KW"/>
</dbReference>
<dbReference type="InterPro" id="IPR013766">
    <property type="entry name" value="Thioredoxin_domain"/>
</dbReference>
<dbReference type="Gene3D" id="3.40.30.10">
    <property type="entry name" value="Glutaredoxin"/>
    <property type="match status" value="1"/>
</dbReference>
<keyword evidence="6" id="KW-0812">Transmembrane</keyword>
<sequence>MTTTDRPAGWRARIRTSRVGTLAVLAVTTVLVMGAAYLVDRPDPDADGVTAVELTGAASGPPPAVGKPAQDFTATTVDGQPVSLSEHKGKPIWLTFGASWCAPCRAEAPDIQAAYDQAKANGVVVIAVYLSEDAKDVRDYAIRLGLDFLHVADPETRIASAYRVMGIPTHYFINRAGELHSIKVGVLNRARMDAALAEISK</sequence>
<dbReference type="GO" id="GO:0016491">
    <property type="term" value="F:oxidoreductase activity"/>
    <property type="evidence" value="ECO:0007669"/>
    <property type="project" value="InterPro"/>
</dbReference>
<reference evidence="8 9" key="1">
    <citation type="submission" date="2020-08" db="EMBL/GenBank/DDBJ databases">
        <title>Sequencing the genomes of 1000 actinobacteria strains.</title>
        <authorList>
            <person name="Klenk H.-P."/>
        </authorList>
    </citation>
    <scope>NUCLEOTIDE SEQUENCE [LARGE SCALE GENOMIC DNA]</scope>
    <source>
        <strain evidence="8 9">DSM 45886</strain>
    </source>
</reference>
<dbReference type="InterPro" id="IPR036249">
    <property type="entry name" value="Thioredoxin-like_sf"/>
</dbReference>
<evidence type="ECO:0000256" key="4">
    <source>
        <dbReference type="ARBA" id="ARBA00023157"/>
    </source>
</evidence>
<dbReference type="GO" id="GO:0016209">
    <property type="term" value="F:antioxidant activity"/>
    <property type="evidence" value="ECO:0007669"/>
    <property type="project" value="InterPro"/>
</dbReference>
<keyword evidence="6" id="KW-0472">Membrane</keyword>
<evidence type="ECO:0000256" key="3">
    <source>
        <dbReference type="ARBA" id="ARBA00022968"/>
    </source>
</evidence>
<dbReference type="PROSITE" id="PS51352">
    <property type="entry name" value="THIOREDOXIN_2"/>
    <property type="match status" value="1"/>
</dbReference>
<organism evidence="8 9">
    <name type="scientific">Micromonospora polyrhachis</name>
    <dbReference type="NCBI Taxonomy" id="1282883"/>
    <lineage>
        <taxon>Bacteria</taxon>
        <taxon>Bacillati</taxon>
        <taxon>Actinomycetota</taxon>
        <taxon>Actinomycetes</taxon>
        <taxon>Micromonosporales</taxon>
        <taxon>Micromonosporaceae</taxon>
        <taxon>Micromonospora</taxon>
    </lineage>
</organism>
<protein>
    <submittedName>
        <fullName evidence="8">Peroxiredoxin</fullName>
    </submittedName>
</protein>
<evidence type="ECO:0000313" key="8">
    <source>
        <dbReference type="EMBL" id="MBB4957924.1"/>
    </source>
</evidence>
<evidence type="ECO:0000256" key="2">
    <source>
        <dbReference type="ARBA" id="ARBA00022748"/>
    </source>
</evidence>
<dbReference type="InterPro" id="IPR000866">
    <property type="entry name" value="AhpC/TSA"/>
</dbReference>
<keyword evidence="3" id="KW-0735">Signal-anchor</keyword>
<accession>A0A7W7SNA8</accession>
<dbReference type="PANTHER" id="PTHR42852">
    <property type="entry name" value="THIOL:DISULFIDE INTERCHANGE PROTEIN DSBE"/>
    <property type="match status" value="1"/>
</dbReference>
<keyword evidence="2" id="KW-0201">Cytochrome c-type biogenesis</keyword>
<gene>
    <name evidence="8" type="ORF">FHR38_001657</name>
</gene>
<feature type="domain" description="Thioredoxin" evidence="7">
    <location>
        <begin position="63"/>
        <end position="197"/>
    </location>
</feature>
<dbReference type="Pfam" id="PF00578">
    <property type="entry name" value="AhpC-TSA"/>
    <property type="match status" value="1"/>
</dbReference>
<comment type="subcellular location">
    <subcellularLocation>
        <location evidence="1">Cell envelope</location>
    </subcellularLocation>
</comment>
<comment type="caution">
    <text evidence="8">The sequence shown here is derived from an EMBL/GenBank/DDBJ whole genome shotgun (WGS) entry which is preliminary data.</text>
</comment>
<evidence type="ECO:0000259" key="7">
    <source>
        <dbReference type="PROSITE" id="PS51352"/>
    </source>
</evidence>
<dbReference type="GO" id="GO:0030313">
    <property type="term" value="C:cell envelope"/>
    <property type="evidence" value="ECO:0007669"/>
    <property type="project" value="UniProtKB-SubCell"/>
</dbReference>
<dbReference type="CDD" id="cd02966">
    <property type="entry name" value="TlpA_like_family"/>
    <property type="match status" value="1"/>
</dbReference>
<dbReference type="AlphaFoldDB" id="A0A7W7SNA8"/>
<proteinExistence type="predicted"/>
<evidence type="ECO:0000256" key="6">
    <source>
        <dbReference type="SAM" id="Phobius"/>
    </source>
</evidence>
<dbReference type="SUPFAM" id="SSF52833">
    <property type="entry name" value="Thioredoxin-like"/>
    <property type="match status" value="1"/>
</dbReference>
<dbReference type="RefSeq" id="WP_221448949.1">
    <property type="nucleotide sequence ID" value="NZ_JACHJW010000001.1"/>
</dbReference>
<dbReference type="PANTHER" id="PTHR42852:SF6">
    <property type="entry name" value="THIOL:DISULFIDE INTERCHANGE PROTEIN DSBE"/>
    <property type="match status" value="1"/>
</dbReference>
<feature type="transmembrane region" description="Helical" evidence="6">
    <location>
        <begin position="21"/>
        <end position="39"/>
    </location>
</feature>
<evidence type="ECO:0000256" key="5">
    <source>
        <dbReference type="ARBA" id="ARBA00023284"/>
    </source>
</evidence>